<dbReference type="InterPro" id="IPR010067">
    <property type="entry name" value="ABC_SsuA_sub-bd"/>
</dbReference>
<feature type="signal peptide" evidence="7">
    <location>
        <begin position="1"/>
        <end position="23"/>
    </location>
</feature>
<dbReference type="RefSeq" id="WP_092677013.1">
    <property type="nucleotide sequence ID" value="NZ_FOGC01000009.1"/>
</dbReference>
<evidence type="ECO:0000256" key="3">
    <source>
        <dbReference type="ARBA" id="ARBA00022448"/>
    </source>
</evidence>
<protein>
    <recommendedName>
        <fullName evidence="6">Putative aliphatic sulfonates-binding protein</fullName>
    </recommendedName>
</protein>
<evidence type="ECO:0000256" key="7">
    <source>
        <dbReference type="SAM" id="SignalP"/>
    </source>
</evidence>
<dbReference type="NCBIfam" id="NF008588">
    <property type="entry name" value="PRK11553.1"/>
    <property type="match status" value="1"/>
</dbReference>
<dbReference type="PANTHER" id="PTHR30024:SF42">
    <property type="entry name" value="ALIPHATIC SULFONATES-BINDING PROTEIN-RELATED"/>
    <property type="match status" value="1"/>
</dbReference>
<feature type="domain" description="Solute-binding protein family 3/N-terminal" evidence="8">
    <location>
        <begin position="27"/>
        <end position="243"/>
    </location>
</feature>
<gene>
    <name evidence="9" type="ORF">SAMN05216522_109116</name>
</gene>
<accession>A0A1H9KG78</accession>
<evidence type="ECO:0000256" key="5">
    <source>
        <dbReference type="ARBA" id="ARBA00055538"/>
    </source>
</evidence>
<sequence>MKKIFTSSLVVTSLLLIPTLSFAEQSVVTIGYQKASLFTIIKSQHTLEKRFASQGVTVRWVEFPAGPQLLEGLNIGSVDIGATGDAPPIFAQAAKADLVYLAHSVANPKNEAIVVPANSPIHSVAELKGKRVALNKGSDVNYLLVAALQHAGLSYQDIQPVYLPPADARAAFQKGAVDAWAIWDPYYAEVSQVTHARTITTAEGLVPHYSFFLSRRKFAEGSPKLALEVVNTLKESGQWANSHKEETAQLLSTATGLSIDYWHTTLARLDYTTERMTPEVFAQQQTLADAFSKIHLIPGQVQVNRATWSQDASH</sequence>
<dbReference type="Proteomes" id="UP000242515">
    <property type="component" value="Unassembled WGS sequence"/>
</dbReference>
<keyword evidence="4 7" id="KW-0732">Signal</keyword>
<dbReference type="OrthoDB" id="7374754at2"/>
<comment type="subcellular location">
    <subcellularLocation>
        <location evidence="1">Periplasm</location>
    </subcellularLocation>
</comment>
<dbReference type="InterPro" id="IPR015168">
    <property type="entry name" value="SsuA/THI5"/>
</dbReference>
<dbReference type="Pfam" id="PF09084">
    <property type="entry name" value="NMT1"/>
    <property type="match status" value="1"/>
</dbReference>
<evidence type="ECO:0000256" key="6">
    <source>
        <dbReference type="ARBA" id="ARBA00070228"/>
    </source>
</evidence>
<feature type="chain" id="PRO_5017408783" description="Putative aliphatic sulfonates-binding protein" evidence="7">
    <location>
        <begin position="24"/>
        <end position="314"/>
    </location>
</feature>
<organism evidence="9 10">
    <name type="scientific">Rosenbergiella nectarea</name>
    <dbReference type="NCBI Taxonomy" id="988801"/>
    <lineage>
        <taxon>Bacteria</taxon>
        <taxon>Pseudomonadati</taxon>
        <taxon>Pseudomonadota</taxon>
        <taxon>Gammaproteobacteria</taxon>
        <taxon>Enterobacterales</taxon>
        <taxon>Erwiniaceae</taxon>
        <taxon>Rosenbergiella</taxon>
    </lineage>
</organism>
<dbReference type="Gene3D" id="3.40.190.10">
    <property type="entry name" value="Periplasmic binding protein-like II"/>
    <property type="match status" value="2"/>
</dbReference>
<evidence type="ECO:0000256" key="1">
    <source>
        <dbReference type="ARBA" id="ARBA00004418"/>
    </source>
</evidence>
<evidence type="ECO:0000256" key="2">
    <source>
        <dbReference type="ARBA" id="ARBA00010742"/>
    </source>
</evidence>
<evidence type="ECO:0000256" key="4">
    <source>
        <dbReference type="ARBA" id="ARBA00022729"/>
    </source>
</evidence>
<dbReference type="FunFam" id="3.40.190.10:FF:000050">
    <property type="entry name" value="Sulfonate ABC transporter substrate-binding protein"/>
    <property type="match status" value="1"/>
</dbReference>
<evidence type="ECO:0000259" key="8">
    <source>
        <dbReference type="SMART" id="SM00062"/>
    </source>
</evidence>
<evidence type="ECO:0000313" key="9">
    <source>
        <dbReference type="EMBL" id="SEQ98059.1"/>
    </source>
</evidence>
<name>A0A1H9KG78_9GAMM</name>
<dbReference type="GO" id="GO:0042597">
    <property type="term" value="C:periplasmic space"/>
    <property type="evidence" value="ECO:0007669"/>
    <property type="project" value="UniProtKB-SubCell"/>
</dbReference>
<dbReference type="SMART" id="SM00062">
    <property type="entry name" value="PBPb"/>
    <property type="match status" value="1"/>
</dbReference>
<dbReference type="GO" id="GO:0042626">
    <property type="term" value="F:ATPase-coupled transmembrane transporter activity"/>
    <property type="evidence" value="ECO:0007669"/>
    <property type="project" value="InterPro"/>
</dbReference>
<keyword evidence="3" id="KW-0813">Transport</keyword>
<reference evidence="10" key="1">
    <citation type="submission" date="2016-10" db="EMBL/GenBank/DDBJ databases">
        <authorList>
            <person name="Varghese N."/>
            <person name="Submissions S."/>
        </authorList>
    </citation>
    <scope>NUCLEOTIDE SEQUENCE [LARGE SCALE GENOMIC DNA]</scope>
    <source>
        <strain evidence="10">8N4</strain>
    </source>
</reference>
<dbReference type="InterPro" id="IPR001638">
    <property type="entry name" value="Solute-binding_3/MltF_N"/>
</dbReference>
<comment type="function">
    <text evidence="5">Part of a binding-protein-dependent transport system for aliphatic sulfonates. Putative binding protein.</text>
</comment>
<evidence type="ECO:0000313" key="10">
    <source>
        <dbReference type="Proteomes" id="UP000242515"/>
    </source>
</evidence>
<dbReference type="EMBL" id="FOGC01000009">
    <property type="protein sequence ID" value="SEQ98059.1"/>
    <property type="molecule type" value="Genomic_DNA"/>
</dbReference>
<dbReference type="CDD" id="cd13557">
    <property type="entry name" value="PBP2_SsuA"/>
    <property type="match status" value="1"/>
</dbReference>
<dbReference type="PANTHER" id="PTHR30024">
    <property type="entry name" value="ALIPHATIC SULFONATES-BINDING PROTEIN-RELATED"/>
    <property type="match status" value="1"/>
</dbReference>
<comment type="similarity">
    <text evidence="2">Belongs to the bacterial solute-binding protein SsuA/TauA family.</text>
</comment>
<dbReference type="STRING" id="988801.SAMN05216522_109116"/>
<proteinExistence type="inferred from homology"/>
<dbReference type="AlphaFoldDB" id="A0A1H9KG78"/>
<dbReference type="GO" id="GO:0016020">
    <property type="term" value="C:membrane"/>
    <property type="evidence" value="ECO:0007669"/>
    <property type="project" value="InterPro"/>
</dbReference>
<keyword evidence="10" id="KW-1185">Reference proteome</keyword>
<dbReference type="NCBIfam" id="TIGR01728">
    <property type="entry name" value="SsuA_fam"/>
    <property type="match status" value="1"/>
</dbReference>
<dbReference type="SUPFAM" id="SSF53850">
    <property type="entry name" value="Periplasmic binding protein-like II"/>
    <property type="match status" value="1"/>
</dbReference>